<protein>
    <recommendedName>
        <fullName evidence="4">EF-hand domain-containing protein</fullName>
    </recommendedName>
</protein>
<dbReference type="PROSITE" id="PS00018">
    <property type="entry name" value="EF_HAND_1"/>
    <property type="match status" value="1"/>
</dbReference>
<dbReference type="EnsemblPlants" id="QL08p048088:mrna">
    <property type="protein sequence ID" value="QL08p048088:mrna"/>
    <property type="gene ID" value="QL08p048088"/>
</dbReference>
<dbReference type="Proteomes" id="UP000594261">
    <property type="component" value="Chromosome 8"/>
</dbReference>
<evidence type="ECO:0000256" key="1">
    <source>
        <dbReference type="ARBA" id="ARBA00022837"/>
    </source>
</evidence>
<reference evidence="2 3" key="1">
    <citation type="journal article" date="2016" name="G3 (Bethesda)">
        <title>First Draft Assembly and Annotation of the Genome of a California Endemic Oak Quercus lobata Nee (Fagaceae).</title>
        <authorList>
            <person name="Sork V.L."/>
            <person name="Fitz-Gibbon S.T."/>
            <person name="Puiu D."/>
            <person name="Crepeau M."/>
            <person name="Gugger P.F."/>
            <person name="Sherman R."/>
            <person name="Stevens K."/>
            <person name="Langley C.H."/>
            <person name="Pellegrini M."/>
            <person name="Salzberg S.L."/>
        </authorList>
    </citation>
    <scope>NUCLEOTIDE SEQUENCE [LARGE SCALE GENOMIC DNA]</scope>
    <source>
        <strain evidence="2 3">cv. SW786</strain>
    </source>
</reference>
<dbReference type="Gramene" id="QL08p048088:mrna">
    <property type="protein sequence ID" value="QL08p048088:mrna"/>
    <property type="gene ID" value="QL08p048088"/>
</dbReference>
<keyword evidence="3" id="KW-1185">Reference proteome</keyword>
<proteinExistence type="predicted"/>
<dbReference type="EMBL" id="LRBV02000008">
    <property type="status" value="NOT_ANNOTATED_CDS"/>
    <property type="molecule type" value="Genomic_DNA"/>
</dbReference>
<dbReference type="InterPro" id="IPR018247">
    <property type="entry name" value="EF_Hand_1_Ca_BS"/>
</dbReference>
<keyword evidence="1" id="KW-0106">Calcium</keyword>
<dbReference type="SUPFAM" id="SSF47473">
    <property type="entry name" value="EF-hand"/>
    <property type="match status" value="1"/>
</dbReference>
<dbReference type="AlphaFoldDB" id="A0A7N2MCW8"/>
<evidence type="ECO:0000313" key="3">
    <source>
        <dbReference type="Proteomes" id="UP000594261"/>
    </source>
</evidence>
<reference evidence="2" key="2">
    <citation type="submission" date="2021-01" db="UniProtKB">
        <authorList>
            <consortium name="EnsemblPlants"/>
        </authorList>
    </citation>
    <scope>IDENTIFICATION</scope>
</reference>
<organism evidence="2 3">
    <name type="scientific">Quercus lobata</name>
    <name type="common">Valley oak</name>
    <dbReference type="NCBI Taxonomy" id="97700"/>
    <lineage>
        <taxon>Eukaryota</taxon>
        <taxon>Viridiplantae</taxon>
        <taxon>Streptophyta</taxon>
        <taxon>Embryophyta</taxon>
        <taxon>Tracheophyta</taxon>
        <taxon>Spermatophyta</taxon>
        <taxon>Magnoliopsida</taxon>
        <taxon>eudicotyledons</taxon>
        <taxon>Gunneridae</taxon>
        <taxon>Pentapetalae</taxon>
        <taxon>rosids</taxon>
        <taxon>fabids</taxon>
        <taxon>Fagales</taxon>
        <taxon>Fagaceae</taxon>
        <taxon>Quercus</taxon>
    </lineage>
</organism>
<dbReference type="InParanoid" id="A0A7N2MCW8"/>
<accession>A0A7N2MCW8</accession>
<name>A0A7N2MCW8_QUELO</name>
<evidence type="ECO:0000313" key="2">
    <source>
        <dbReference type="EnsemblPlants" id="QL08p048088:mrna"/>
    </source>
</evidence>
<dbReference type="InterPro" id="IPR011992">
    <property type="entry name" value="EF-hand-dom_pair"/>
</dbReference>
<evidence type="ECO:0008006" key="4">
    <source>
        <dbReference type="Google" id="ProtNLM"/>
    </source>
</evidence>
<sequence>MGCPGHKMYELLTANTWLKKNVLSLRPIQNCLTQVNLFGLPYGLSFQGMKNLLAQADINGDGVVDYEEFKQKIWNPTWPEQIEEYYETTIEDPKQGTNEENIGFRVKNAVLFPWEVEKGLWLENYSLSDYAPQIVIFSPLFDQSSVTSFGQPLPIFSGQHSNYVSDLIYNGLLNMSFEIWPSLKDFEGKPGTSGWCPVVARCCWARPDPVTLNVAGWKLQKNGEVTPNGINNF</sequence>